<sequence length="862" mass="95867">MPADLRDYMCNCSSVAQTTGAHASLSLHHSVSRLQVFAIDVPGGEVGIEGGVNYSIMRRIMPSTGLGCHQGSPWVTSTFNEVLQKLVAPLESTSGNYGALVSNPAYSDFGSLAYLTDVLAKSTGSWLDESPIVRCLLLGDLSVSHRTLQCDPLIGQIVSDGQIKRVERYKPTYPRPDDALNPAEVQAMAVAMDSWVMLRTGQRNVPDWNVHDWSYSVAIVPCETSMLESNSIWLYMASFLTTEIWNNRYVWKVHVQPRSDMSSEEPEHEYMLMVRPRAAQVEVQGPGRVMLVVTNITSRSNLRWVTIDGFNIPVWNPASGIGPQSVDIMPMLLQYLDLQGATNNISQNWLQAWKWMCDRVSSGNALNHALFLAAETSRVQHIAPLAHPAVENSMPFYSINLRKELPRILKSNWEMRNWADVDPDPEKEKSRIHDWIEQSIAAWISPLCIHSNLTCSFETAESPDWSKLDWMRHKHGADQTATCHEATPDLRVARFVGLIAVPTPIVYIDPVAVQESVSAIAGMQVAGCAWMQMVTGISWLRWVLYTAAQNDATRMVIQDRMMNEATAHHVSSGRPDKTWINLLDKVLGVQVKFDFPQLLKNTPSVLPAWWQVKFILQKMNYLMPGELERRQRPVFKLGVLESSMKVGFYANDSKHWQAVARYTSMLGVSETNDVPLYAANNEMFSHLTQSYLQLNLTRLFTMCAESVYHSNGTYYNPLTVVDTACAITPVANSLHTSIPAELLIIKTKAGAGTNVGDQTVLGEWPDPWWDWLLAGVRAAIPFLGSSIPTAALVGAASGLHSFLAEKLNPSRAKEEQMIARAQATKALESSAEAVHDVLSTGREAVGRISKAINDFTSDQLDE</sequence>
<protein>
    <submittedName>
        <fullName evidence="1">Uncharacterized protein</fullName>
    </submittedName>
</protein>
<organism evidence="1">
    <name type="scientific">Hubei toti-like virus 12</name>
    <dbReference type="NCBI Taxonomy" id="1923300"/>
    <lineage>
        <taxon>Viruses</taxon>
        <taxon>Riboviria</taxon>
        <taxon>Orthornavirae</taxon>
        <taxon>Duplornaviricota</taxon>
        <taxon>Chrymotiviricetes</taxon>
        <taxon>Ghabrivirales</taxon>
        <taxon>Betatotivirineae</taxon>
        <taxon>Inseviridae</taxon>
        <taxon>Insevirus</taxon>
        <taxon>Insevirus go</taxon>
    </lineage>
</organism>
<keyword evidence="2" id="KW-1185">Reference proteome</keyword>
<dbReference type="GeneID" id="30853988"/>
<evidence type="ECO:0000313" key="1">
    <source>
        <dbReference type="EMBL" id="APG76003.1"/>
    </source>
</evidence>
<evidence type="ECO:0000313" key="2">
    <source>
        <dbReference type="Proteomes" id="UP000201375"/>
    </source>
</evidence>
<dbReference type="Proteomes" id="UP000201375">
    <property type="component" value="Segment"/>
</dbReference>
<proteinExistence type="predicted"/>
<reference evidence="1" key="1">
    <citation type="journal article" date="2016" name="Nature">
        <title>Redefining the invertebrate RNA virosphere.</title>
        <authorList>
            <person name="Shi M."/>
            <person name="Lin X.D."/>
            <person name="Tian J.H."/>
            <person name="Chen L.J."/>
            <person name="Chen X."/>
            <person name="Li C.X."/>
            <person name="Qin X.C."/>
            <person name="Li J."/>
            <person name="Cao J.P."/>
            <person name="Eden J.S."/>
            <person name="Buchmann J."/>
            <person name="Wang W."/>
            <person name="Xu J."/>
            <person name="Holmes E.C."/>
            <person name="Zhang Y.Z."/>
        </authorList>
    </citation>
    <scope>NUCLEOTIDE SEQUENCE [LARGE SCALE GENOMIC DNA]</scope>
    <source>
        <strain evidence="1">HC21305</strain>
    </source>
</reference>
<dbReference type="KEGG" id="vg:30853988"/>
<dbReference type="OrthoDB" id="30530at10239"/>
<name>A0A1L3KF45_9VIRU</name>
<accession>A0A1L3KF45</accession>
<dbReference type="RefSeq" id="YP_009336692.1">
    <property type="nucleotide sequence ID" value="NC_032831.1"/>
</dbReference>
<dbReference type="EMBL" id="KX882956">
    <property type="protein sequence ID" value="APG76003.1"/>
    <property type="molecule type" value="Genomic_RNA"/>
</dbReference>